<name>A0A1J6IDL3_NICAT</name>
<protein>
    <submittedName>
        <fullName evidence="1">Uncharacterized protein</fullName>
    </submittedName>
</protein>
<reference evidence="1" key="1">
    <citation type="submission" date="2016-11" db="EMBL/GenBank/DDBJ databases">
        <title>The genome of Nicotiana attenuata.</title>
        <authorList>
            <person name="Xu S."/>
            <person name="Brockmoeller T."/>
            <person name="Gaquerel E."/>
            <person name="Navarro A."/>
            <person name="Kuhl H."/>
            <person name="Gase K."/>
            <person name="Ling Z."/>
            <person name="Zhou W."/>
            <person name="Kreitzer C."/>
            <person name="Stanke M."/>
            <person name="Tang H."/>
            <person name="Lyons E."/>
            <person name="Pandey P."/>
            <person name="Pandey S.P."/>
            <person name="Timmermann B."/>
            <person name="Baldwin I.T."/>
        </authorList>
    </citation>
    <scope>NUCLEOTIDE SEQUENCE [LARGE SCALE GENOMIC DNA]</scope>
    <source>
        <strain evidence="1">UT</strain>
    </source>
</reference>
<accession>A0A1J6IDL3</accession>
<dbReference type="SMR" id="A0A1J6IDL3"/>
<evidence type="ECO:0000313" key="2">
    <source>
        <dbReference type="Proteomes" id="UP000187609"/>
    </source>
</evidence>
<keyword evidence="2" id="KW-1185">Reference proteome</keyword>
<proteinExistence type="predicted"/>
<dbReference type="Gramene" id="OIS95862">
    <property type="protein sequence ID" value="OIS95862"/>
    <property type="gene ID" value="A4A49_14220"/>
</dbReference>
<organism evidence="1 2">
    <name type="scientific">Nicotiana attenuata</name>
    <name type="common">Coyote tobacco</name>
    <dbReference type="NCBI Taxonomy" id="49451"/>
    <lineage>
        <taxon>Eukaryota</taxon>
        <taxon>Viridiplantae</taxon>
        <taxon>Streptophyta</taxon>
        <taxon>Embryophyta</taxon>
        <taxon>Tracheophyta</taxon>
        <taxon>Spermatophyta</taxon>
        <taxon>Magnoliopsida</taxon>
        <taxon>eudicotyledons</taxon>
        <taxon>Gunneridae</taxon>
        <taxon>Pentapetalae</taxon>
        <taxon>asterids</taxon>
        <taxon>lamiids</taxon>
        <taxon>Solanales</taxon>
        <taxon>Solanaceae</taxon>
        <taxon>Nicotianoideae</taxon>
        <taxon>Nicotianeae</taxon>
        <taxon>Nicotiana</taxon>
    </lineage>
</organism>
<evidence type="ECO:0000313" key="1">
    <source>
        <dbReference type="EMBL" id="OIS95862.1"/>
    </source>
</evidence>
<dbReference type="Proteomes" id="UP000187609">
    <property type="component" value="Unassembled WGS sequence"/>
</dbReference>
<dbReference type="EMBL" id="MJEQ01037194">
    <property type="protein sequence ID" value="OIS95862.1"/>
    <property type="molecule type" value="Genomic_DNA"/>
</dbReference>
<dbReference type="STRING" id="49451.A0A1J6IDL3"/>
<dbReference type="OMA" id="CHFSSCR"/>
<comment type="caution">
    <text evidence="1">The sequence shown here is derived from an EMBL/GenBank/DDBJ whole genome shotgun (WGS) entry which is preliminary data.</text>
</comment>
<sequence length="87" mass="10055">MLERSDRELLGPNYEHFPKVMSVFGEVLCTRKDLATEETTKRMINLLRNLQKTLPPVILSSAWSLLLPQQEMELDSILSFEEDAIFS</sequence>
<dbReference type="AlphaFoldDB" id="A0A1J6IDL3"/>
<gene>
    <name evidence="1" type="ORF">A4A49_14220</name>
</gene>